<dbReference type="AlphaFoldDB" id="A0A158FKI3"/>
<dbReference type="OrthoDB" id="9102476at2"/>
<dbReference type="RefSeq" id="WP_062083390.1">
    <property type="nucleotide sequence ID" value="NZ_FCOK02000006.1"/>
</dbReference>
<evidence type="ECO:0000313" key="2">
    <source>
        <dbReference type="Proteomes" id="UP000054683"/>
    </source>
</evidence>
<gene>
    <name evidence="1" type="ORF">AWB69_01303</name>
</gene>
<reference evidence="1 2" key="1">
    <citation type="submission" date="2016-01" db="EMBL/GenBank/DDBJ databases">
        <authorList>
            <person name="Oliw E.H."/>
        </authorList>
    </citation>
    <scope>NUCLEOTIDE SEQUENCE [LARGE SCALE GENOMIC DNA]</scope>
    <source>
        <strain evidence="1">LMG 27134</strain>
    </source>
</reference>
<evidence type="ECO:0000313" key="1">
    <source>
        <dbReference type="EMBL" id="SAL20382.1"/>
    </source>
</evidence>
<protein>
    <submittedName>
        <fullName evidence="1">Uncharacterized protein</fullName>
    </submittedName>
</protein>
<organism evidence="1 2">
    <name type="scientific">Caballeronia udeis</name>
    <dbReference type="NCBI Taxonomy" id="1232866"/>
    <lineage>
        <taxon>Bacteria</taxon>
        <taxon>Pseudomonadati</taxon>
        <taxon>Pseudomonadota</taxon>
        <taxon>Betaproteobacteria</taxon>
        <taxon>Burkholderiales</taxon>
        <taxon>Burkholderiaceae</taxon>
        <taxon>Caballeronia</taxon>
    </lineage>
</organism>
<dbReference type="Proteomes" id="UP000054683">
    <property type="component" value="Unassembled WGS sequence"/>
</dbReference>
<dbReference type="Pfam" id="PF20484">
    <property type="entry name" value="DUF6723"/>
    <property type="match status" value="1"/>
</dbReference>
<sequence>MSYSLDHSPSTASLDNRAADKPAGWANYNMAASSRRATGGTMPTLRITRLSDKRVIYPFVGCADMPLFPDAQSARDYAEQYGASLVDGDIAVPE</sequence>
<dbReference type="InterPro" id="IPR046569">
    <property type="entry name" value="DUF6723"/>
</dbReference>
<proteinExistence type="predicted"/>
<dbReference type="EMBL" id="FCOK02000006">
    <property type="protein sequence ID" value="SAL20382.1"/>
    <property type="molecule type" value="Genomic_DNA"/>
</dbReference>
<name>A0A158FKI3_9BURK</name>
<accession>A0A158FKI3</accession>